<keyword evidence="7" id="KW-0413">Isomerase</keyword>
<feature type="domain" description="UvrD-like helicase C-terminal" evidence="14">
    <location>
        <begin position="269"/>
        <end position="535"/>
    </location>
</feature>
<evidence type="ECO:0000313" key="15">
    <source>
        <dbReference type="EMBL" id="GAA5805620.1"/>
    </source>
</evidence>
<evidence type="ECO:0000256" key="6">
    <source>
        <dbReference type="ARBA" id="ARBA00023125"/>
    </source>
</evidence>
<dbReference type="Gene3D" id="3.40.50.300">
    <property type="entry name" value="P-loop containing nucleotide triphosphate hydrolases"/>
    <property type="match status" value="3"/>
</dbReference>
<dbReference type="Proteomes" id="UP001476247">
    <property type="component" value="Unassembled WGS sequence"/>
</dbReference>
<evidence type="ECO:0000256" key="10">
    <source>
        <dbReference type="ARBA" id="ARBA00048988"/>
    </source>
</evidence>
<evidence type="ECO:0000259" key="14">
    <source>
        <dbReference type="PROSITE" id="PS51217"/>
    </source>
</evidence>
<dbReference type="PROSITE" id="PS51198">
    <property type="entry name" value="UVRD_HELICASE_ATP_BIND"/>
    <property type="match status" value="1"/>
</dbReference>
<dbReference type="InterPro" id="IPR014016">
    <property type="entry name" value="UvrD-like_ATP-bd"/>
</dbReference>
<keyword evidence="6" id="KW-0238">DNA-binding</keyword>
<dbReference type="PANTHER" id="PTHR11070:SF2">
    <property type="entry name" value="ATP-DEPENDENT DNA HELICASE SRS2"/>
    <property type="match status" value="1"/>
</dbReference>
<dbReference type="Pfam" id="PF00580">
    <property type="entry name" value="UvrD-helicase"/>
    <property type="match status" value="1"/>
</dbReference>
<reference evidence="15 16" key="1">
    <citation type="submission" date="2024-04" db="EMBL/GenBank/DDBJ databases">
        <title>genome sequences of Mucor flavus KT1a and Helicostylum pulchrum KT1b strains isolation_sourced from the surface of a dry-aged beef.</title>
        <authorList>
            <person name="Toyotome T."/>
            <person name="Hosono M."/>
            <person name="Torimaru M."/>
            <person name="Fukuda K."/>
            <person name="Mikami N."/>
        </authorList>
    </citation>
    <scope>NUCLEOTIDE SEQUENCE [LARGE SCALE GENOMIC DNA]</scope>
    <source>
        <strain evidence="15 16">KT1b</strain>
    </source>
</reference>
<proteinExistence type="inferred from homology"/>
<comment type="caution">
    <text evidence="15">The sequence shown here is derived from an EMBL/GenBank/DDBJ whole genome shotgun (WGS) entry which is preliminary data.</text>
</comment>
<dbReference type="InterPro" id="IPR014017">
    <property type="entry name" value="DNA_helicase_UvrD-like_C"/>
</dbReference>
<accession>A0ABP9YF85</accession>
<comment type="catalytic activity">
    <reaction evidence="8">
        <text>Couples ATP hydrolysis with the unwinding of duplex DNA by translocating in the 3'-5' direction.</text>
        <dbReference type="EC" id="5.6.2.4"/>
    </reaction>
</comment>
<name>A0ABP9YF85_9FUNG</name>
<dbReference type="PANTHER" id="PTHR11070">
    <property type="entry name" value="UVRD / RECB / PCRA DNA HELICASE FAMILY MEMBER"/>
    <property type="match status" value="1"/>
</dbReference>
<dbReference type="Pfam" id="PF13361">
    <property type="entry name" value="UvrD_C"/>
    <property type="match status" value="1"/>
</dbReference>
<evidence type="ECO:0000256" key="11">
    <source>
        <dbReference type="PROSITE-ProRule" id="PRU00560"/>
    </source>
</evidence>
<evidence type="ECO:0000256" key="4">
    <source>
        <dbReference type="ARBA" id="ARBA00022806"/>
    </source>
</evidence>
<evidence type="ECO:0000256" key="8">
    <source>
        <dbReference type="ARBA" id="ARBA00034617"/>
    </source>
</evidence>
<evidence type="ECO:0000256" key="9">
    <source>
        <dbReference type="ARBA" id="ARBA00034808"/>
    </source>
</evidence>
<keyword evidence="3 11" id="KW-0378">Hydrolase</keyword>
<keyword evidence="5 11" id="KW-0067">ATP-binding</keyword>
<dbReference type="EC" id="5.6.2.4" evidence="9"/>
<evidence type="ECO:0000256" key="5">
    <source>
        <dbReference type="ARBA" id="ARBA00022840"/>
    </source>
</evidence>
<feature type="binding site" evidence="11">
    <location>
        <begin position="32"/>
        <end position="39"/>
    </location>
    <ligand>
        <name>ATP</name>
        <dbReference type="ChEBI" id="CHEBI:30616"/>
    </ligand>
</feature>
<dbReference type="Gene3D" id="3.30.160.800">
    <property type="match status" value="1"/>
</dbReference>
<dbReference type="InterPro" id="IPR013986">
    <property type="entry name" value="DExx_box_DNA_helicase_dom_sf"/>
</dbReference>
<evidence type="ECO:0000256" key="7">
    <source>
        <dbReference type="ARBA" id="ARBA00023235"/>
    </source>
</evidence>
<dbReference type="SUPFAM" id="SSF52540">
    <property type="entry name" value="P-loop containing nucleoside triphosphate hydrolases"/>
    <property type="match status" value="1"/>
</dbReference>
<comment type="catalytic activity">
    <reaction evidence="10">
        <text>ATP + H2O = ADP + phosphate + H(+)</text>
        <dbReference type="Rhea" id="RHEA:13065"/>
        <dbReference type="ChEBI" id="CHEBI:15377"/>
        <dbReference type="ChEBI" id="CHEBI:15378"/>
        <dbReference type="ChEBI" id="CHEBI:30616"/>
        <dbReference type="ChEBI" id="CHEBI:43474"/>
        <dbReference type="ChEBI" id="CHEBI:456216"/>
        <dbReference type="EC" id="5.6.2.4"/>
    </reaction>
</comment>
<dbReference type="Gene3D" id="1.10.486.10">
    <property type="entry name" value="PCRA, domain 4"/>
    <property type="match status" value="1"/>
</dbReference>
<protein>
    <recommendedName>
        <fullName evidence="9">DNA 3'-5' helicase</fullName>
        <ecNumber evidence="9">5.6.2.4</ecNumber>
    </recommendedName>
</protein>
<keyword evidence="2 11" id="KW-0547">Nucleotide-binding</keyword>
<dbReference type="InterPro" id="IPR027417">
    <property type="entry name" value="P-loop_NTPase"/>
</dbReference>
<dbReference type="CDD" id="cd17932">
    <property type="entry name" value="DEXQc_UvrD"/>
    <property type="match status" value="1"/>
</dbReference>
<evidence type="ECO:0000313" key="16">
    <source>
        <dbReference type="Proteomes" id="UP001476247"/>
    </source>
</evidence>
<comment type="similarity">
    <text evidence="1">Belongs to the helicase family. UvrD subfamily.</text>
</comment>
<evidence type="ECO:0000256" key="1">
    <source>
        <dbReference type="ARBA" id="ARBA00009922"/>
    </source>
</evidence>
<feature type="domain" description="UvrD-like helicase ATP-binding" evidence="13">
    <location>
        <begin position="11"/>
        <end position="268"/>
    </location>
</feature>
<feature type="region of interest" description="Disordered" evidence="12">
    <location>
        <begin position="728"/>
        <end position="751"/>
    </location>
</feature>
<sequence length="771" mass="88323">MNNKNLHDSLRSLNCVQRDAVLSTAKSLQIVAGPGSGKTKVVTFTKKAANELKERLKTVIGPQMTHLIQIGTFHSICCSILRLNAREIGMEPNFKILEERKRKEIIRELLADEDLPAKYADRQIKIGTIISEIDKARERGENHIRFQNIYSGAISPLKVSVSIFYQAYEEDFGGLILRTTELLSDNKVNSVQSVDCVLVDEFQDTSSAQYNLLKLIMSQSAHKSITVVGDPDQSIYGWRSAKNKVFQEMQDDFENTLTISLEQNYRSSAKLVESASHVIMQDAERMNKALYTNNPVGIPISLIKTADEKKQAEYVAYEISKVVDYSKGLIQYKDIAILIRANFITHQFERILRKHQIPFNLKGGDRFFNRMEIKDMLAYLRLAFDPYDVNSFKRIINIPKRNIRQDTIDMILSLSMTHQMSIPEAINLFLNSQKRSFFADRKEIVKFLHLCQSFQDKIENKTEISDILKSIYDDTNYYTHLRQHYYRDHLGRLRNISELVNMATSKSDIFNDQDDCNEEESAEDLNYTNVVPIDDPLLKPVKEEEIEIPLSQAPKETNQDVEKFLAYCDDCLEWPCVFVVSCIDGIIPASGGDDNEEKRILYVAMTRSKFLLYCISPRFVNEWGELKSVNMSPFLENMSRDLYSTISPVWNQELRKMLANTIKREIPIDDYFLRDSKIPKSTSSQPTPKTTSTNIPTATFTFYQPYSSSSSPKTKITVVPTYTYTSSARQTSSSSFPTGLKRSLPCDEDSGKDDWLKVVVKEEPIDDSFNL</sequence>
<dbReference type="InterPro" id="IPR000212">
    <property type="entry name" value="DNA_helicase_UvrD/REP"/>
</dbReference>
<evidence type="ECO:0000256" key="12">
    <source>
        <dbReference type="SAM" id="MobiDB-lite"/>
    </source>
</evidence>
<dbReference type="PROSITE" id="PS51217">
    <property type="entry name" value="UVRD_HELICASE_CTER"/>
    <property type="match status" value="1"/>
</dbReference>
<evidence type="ECO:0000259" key="13">
    <source>
        <dbReference type="PROSITE" id="PS51198"/>
    </source>
</evidence>
<keyword evidence="4 11" id="KW-0347">Helicase</keyword>
<evidence type="ECO:0000256" key="3">
    <source>
        <dbReference type="ARBA" id="ARBA00022801"/>
    </source>
</evidence>
<gene>
    <name evidence="15" type="ORF">HPULCUR_011141</name>
</gene>
<evidence type="ECO:0000256" key="2">
    <source>
        <dbReference type="ARBA" id="ARBA00022741"/>
    </source>
</evidence>
<dbReference type="Gene3D" id="1.10.10.160">
    <property type="match status" value="1"/>
</dbReference>
<organism evidence="15 16">
    <name type="scientific">Helicostylum pulchrum</name>
    <dbReference type="NCBI Taxonomy" id="562976"/>
    <lineage>
        <taxon>Eukaryota</taxon>
        <taxon>Fungi</taxon>
        <taxon>Fungi incertae sedis</taxon>
        <taxon>Mucoromycota</taxon>
        <taxon>Mucoromycotina</taxon>
        <taxon>Mucoromycetes</taxon>
        <taxon>Mucorales</taxon>
        <taxon>Mucorineae</taxon>
        <taxon>Mucoraceae</taxon>
        <taxon>Helicostylum</taxon>
    </lineage>
</organism>
<keyword evidence="16" id="KW-1185">Reference proteome</keyword>
<dbReference type="EMBL" id="BAABUJ010000048">
    <property type="protein sequence ID" value="GAA5805620.1"/>
    <property type="molecule type" value="Genomic_DNA"/>
</dbReference>